<dbReference type="InterPro" id="IPR003778">
    <property type="entry name" value="CT_A_B"/>
</dbReference>
<evidence type="ECO:0000313" key="5">
    <source>
        <dbReference type="EMBL" id="TQR87510.1"/>
    </source>
</evidence>
<evidence type="ECO:0000259" key="4">
    <source>
        <dbReference type="SMART" id="SM00797"/>
    </source>
</evidence>
<feature type="domain" description="Carboxyltransferase" evidence="4">
    <location>
        <begin position="23"/>
        <end position="314"/>
    </location>
</feature>
<dbReference type="GO" id="GO:0016740">
    <property type="term" value="F:transferase activity"/>
    <property type="evidence" value="ECO:0007669"/>
    <property type="project" value="UniProtKB-KW"/>
</dbReference>
<dbReference type="RefSeq" id="WP_142551367.1">
    <property type="nucleotide sequence ID" value="NZ_VIFX01000006.1"/>
</dbReference>
<organism evidence="5 6">
    <name type="scientific">Mycolicibacterium hodleri</name>
    <dbReference type="NCBI Taxonomy" id="49897"/>
    <lineage>
        <taxon>Bacteria</taxon>
        <taxon>Bacillati</taxon>
        <taxon>Actinomycetota</taxon>
        <taxon>Actinomycetes</taxon>
        <taxon>Mycobacteriales</taxon>
        <taxon>Mycobacteriaceae</taxon>
        <taxon>Mycolicibacterium</taxon>
    </lineage>
</organism>
<keyword evidence="1" id="KW-0547">Nucleotide-binding</keyword>
<dbReference type="Pfam" id="PF02626">
    <property type="entry name" value="CT_A_B"/>
    <property type="match status" value="1"/>
</dbReference>
<dbReference type="SMART" id="SM00797">
    <property type="entry name" value="AHS2"/>
    <property type="match status" value="1"/>
</dbReference>
<sequence>MLEVIAPGLQTLVQDQGRKGYFAIGLPPSGPMDQLSHHAANALVGNDPAAATLESVFVGPTVRLRYDGVVAVTGADVDLRIDGVPMPTWTTLPVRAQQVVTVGPALAGARSYLAVRGGIGTPMVMGSRSTYLPSGIGGVDGRELRAGDVLKSADQYGPPPRLGYSVVEELRPTLAAHKEIRVVLGLCRYRVTDVSVEKMLSSDFTIGTEANRVGYRLSGPPLEFVEREAPFGAGDDPSNVVDLGYPVGSIQVPSGQELICLLRDGVTGGGYATVGTVIGVDIDALAQMQAPNTVRLVDVDVDQAVAARRSRDATIASIYRSARLT</sequence>
<evidence type="ECO:0000256" key="2">
    <source>
        <dbReference type="ARBA" id="ARBA00022801"/>
    </source>
</evidence>
<evidence type="ECO:0000256" key="1">
    <source>
        <dbReference type="ARBA" id="ARBA00022741"/>
    </source>
</evidence>
<reference evidence="5 6" key="1">
    <citation type="submission" date="2018-10" db="EMBL/GenBank/DDBJ databases">
        <title>Draft genome of Mycobacterium hodleri strain B.</title>
        <authorList>
            <person name="Amande T.J."/>
            <person name="Mcgenity T.J."/>
        </authorList>
    </citation>
    <scope>NUCLEOTIDE SEQUENCE [LARGE SCALE GENOMIC DNA]</scope>
    <source>
        <strain evidence="5 6">B</strain>
    </source>
</reference>
<keyword evidence="2" id="KW-0378">Hydrolase</keyword>
<dbReference type="GO" id="GO:0005524">
    <property type="term" value="F:ATP binding"/>
    <property type="evidence" value="ECO:0007669"/>
    <property type="project" value="UniProtKB-KW"/>
</dbReference>
<dbReference type="Proteomes" id="UP000315759">
    <property type="component" value="Unassembled WGS sequence"/>
</dbReference>
<gene>
    <name evidence="5" type="ORF">D8S82_06975</name>
</gene>
<dbReference type="PANTHER" id="PTHR43309:SF3">
    <property type="entry name" value="5-OXOPROLINASE SUBUNIT C"/>
    <property type="match status" value="1"/>
</dbReference>
<dbReference type="NCBIfam" id="TIGR00724">
    <property type="entry name" value="urea_amlyse_rel"/>
    <property type="match status" value="1"/>
</dbReference>
<dbReference type="PANTHER" id="PTHR43309">
    <property type="entry name" value="5-OXOPROLINASE SUBUNIT C"/>
    <property type="match status" value="1"/>
</dbReference>
<evidence type="ECO:0000256" key="3">
    <source>
        <dbReference type="ARBA" id="ARBA00022840"/>
    </source>
</evidence>
<dbReference type="AlphaFoldDB" id="A0A544W5L0"/>
<dbReference type="InterPro" id="IPR052708">
    <property type="entry name" value="PxpC"/>
</dbReference>
<dbReference type="EMBL" id="VIFX01000006">
    <property type="protein sequence ID" value="TQR87510.1"/>
    <property type="molecule type" value="Genomic_DNA"/>
</dbReference>
<comment type="caution">
    <text evidence="5">The sequence shown here is derived from an EMBL/GenBank/DDBJ whole genome shotgun (WGS) entry which is preliminary data.</text>
</comment>
<keyword evidence="6" id="KW-1185">Reference proteome</keyword>
<dbReference type="Gene3D" id="2.40.100.10">
    <property type="entry name" value="Cyclophilin-like"/>
    <property type="match status" value="1"/>
</dbReference>
<protein>
    <submittedName>
        <fullName evidence="5">Biotin-dependent carboxyltransferase</fullName>
    </submittedName>
</protein>
<keyword evidence="3" id="KW-0067">ATP-binding</keyword>
<name>A0A544W5L0_9MYCO</name>
<dbReference type="GO" id="GO:0016787">
    <property type="term" value="F:hydrolase activity"/>
    <property type="evidence" value="ECO:0007669"/>
    <property type="project" value="UniProtKB-KW"/>
</dbReference>
<accession>A0A544W5L0</accession>
<keyword evidence="5" id="KW-0808">Transferase</keyword>
<dbReference type="InterPro" id="IPR029000">
    <property type="entry name" value="Cyclophilin-like_dom_sf"/>
</dbReference>
<proteinExistence type="predicted"/>
<dbReference type="SUPFAM" id="SSF50891">
    <property type="entry name" value="Cyclophilin-like"/>
    <property type="match status" value="1"/>
</dbReference>
<evidence type="ECO:0000313" key="6">
    <source>
        <dbReference type="Proteomes" id="UP000315759"/>
    </source>
</evidence>